<evidence type="ECO:0000313" key="11">
    <source>
        <dbReference type="EMBL" id="TDH59816.1"/>
    </source>
</evidence>
<dbReference type="Proteomes" id="UP000295096">
    <property type="component" value="Unassembled WGS sequence"/>
</dbReference>
<feature type="transmembrane region" description="Helical" evidence="10">
    <location>
        <begin position="27"/>
        <end position="46"/>
    </location>
</feature>
<evidence type="ECO:0000256" key="5">
    <source>
        <dbReference type="ARBA" id="ARBA00022989"/>
    </source>
</evidence>
<evidence type="ECO:0000256" key="2">
    <source>
        <dbReference type="ARBA" id="ARBA00022448"/>
    </source>
</evidence>
<evidence type="ECO:0000256" key="8">
    <source>
        <dbReference type="ARBA" id="ARBA00039168"/>
    </source>
</evidence>
<keyword evidence="4 9" id="KW-0812">Transmembrane</keyword>
<evidence type="ECO:0000256" key="9">
    <source>
        <dbReference type="RuleBase" id="RU003942"/>
    </source>
</evidence>
<dbReference type="PANTHER" id="PTHR30561">
    <property type="entry name" value="SMR FAMILY PROTON-DEPENDENT DRUG EFFLUX TRANSPORTER SUGE"/>
    <property type="match status" value="1"/>
</dbReference>
<keyword evidence="5 10" id="KW-1133">Transmembrane helix</keyword>
<dbReference type="Pfam" id="PF00893">
    <property type="entry name" value="Multi_Drug_Res"/>
    <property type="match status" value="1"/>
</dbReference>
<dbReference type="InterPro" id="IPR045324">
    <property type="entry name" value="Small_multidrug_res"/>
</dbReference>
<dbReference type="OrthoDB" id="9808638at2"/>
<dbReference type="PANTHER" id="PTHR30561:SF0">
    <property type="entry name" value="GUANIDINIUM EXPORTER"/>
    <property type="match status" value="1"/>
</dbReference>
<evidence type="ECO:0000313" key="12">
    <source>
        <dbReference type="Proteomes" id="UP000295096"/>
    </source>
</evidence>
<comment type="subcellular location">
    <subcellularLocation>
        <location evidence="1 9">Cell membrane</location>
        <topology evidence="1 9">Multi-pass membrane protein</topology>
    </subcellularLocation>
</comment>
<comment type="caution">
    <text evidence="11">The sequence shown here is derived from an EMBL/GenBank/DDBJ whole genome shotgun (WGS) entry which is preliminary data.</text>
</comment>
<dbReference type="GO" id="GO:1990961">
    <property type="term" value="P:xenobiotic detoxification by transmembrane export across the plasma membrane"/>
    <property type="evidence" value="ECO:0007669"/>
    <property type="project" value="UniProtKB-ARBA"/>
</dbReference>
<evidence type="ECO:0000256" key="1">
    <source>
        <dbReference type="ARBA" id="ARBA00004651"/>
    </source>
</evidence>
<keyword evidence="6 10" id="KW-0472">Membrane</keyword>
<dbReference type="GO" id="GO:0022857">
    <property type="term" value="F:transmembrane transporter activity"/>
    <property type="evidence" value="ECO:0007669"/>
    <property type="project" value="InterPro"/>
</dbReference>
<evidence type="ECO:0000256" key="3">
    <source>
        <dbReference type="ARBA" id="ARBA00022475"/>
    </source>
</evidence>
<keyword evidence="2" id="KW-0813">Transport</keyword>
<reference evidence="11 12" key="1">
    <citation type="journal article" date="2016" name="J. Microbiol.">
        <title>Dankookia rubra gen. nov., sp. nov., an alphaproteobacterium isolated from sediment of a shallow stream.</title>
        <authorList>
            <person name="Kim W.H."/>
            <person name="Kim D.H."/>
            <person name="Kang K."/>
            <person name="Ahn T.Y."/>
        </authorList>
    </citation>
    <scope>NUCLEOTIDE SEQUENCE [LARGE SCALE GENOMIC DNA]</scope>
    <source>
        <strain evidence="11 12">JCM30602</strain>
    </source>
</reference>
<dbReference type="Gene3D" id="1.10.3730.20">
    <property type="match status" value="1"/>
</dbReference>
<comment type="similarity">
    <text evidence="7">Belongs to the drug/metabolite transporter (DMT) superfamily. Small multidrug resistance (SMR) (TC 2.A.7.1) family. Gdx/SugE subfamily.</text>
</comment>
<dbReference type="InterPro" id="IPR037185">
    <property type="entry name" value="EmrE-like"/>
</dbReference>
<feature type="transmembrane region" description="Helical" evidence="10">
    <location>
        <begin position="83"/>
        <end position="103"/>
    </location>
</feature>
<evidence type="ECO:0000256" key="4">
    <source>
        <dbReference type="ARBA" id="ARBA00022692"/>
    </source>
</evidence>
<dbReference type="RefSeq" id="WP_133291359.1">
    <property type="nucleotide sequence ID" value="NZ_SMSJ01000052.1"/>
</dbReference>
<organism evidence="11 12">
    <name type="scientific">Dankookia rubra</name>
    <dbReference type="NCBI Taxonomy" id="1442381"/>
    <lineage>
        <taxon>Bacteria</taxon>
        <taxon>Pseudomonadati</taxon>
        <taxon>Pseudomonadota</taxon>
        <taxon>Alphaproteobacteria</taxon>
        <taxon>Acetobacterales</taxon>
        <taxon>Roseomonadaceae</taxon>
        <taxon>Dankookia</taxon>
    </lineage>
</organism>
<gene>
    <name evidence="11" type="ORF">E2C06_25280</name>
</gene>
<dbReference type="GO" id="GO:0005886">
    <property type="term" value="C:plasma membrane"/>
    <property type="evidence" value="ECO:0007669"/>
    <property type="project" value="UniProtKB-SubCell"/>
</dbReference>
<feature type="transmembrane region" description="Helical" evidence="10">
    <location>
        <begin position="58"/>
        <end position="77"/>
    </location>
</feature>
<keyword evidence="12" id="KW-1185">Reference proteome</keyword>
<dbReference type="FunFam" id="1.10.3730.20:FF:000001">
    <property type="entry name" value="Quaternary ammonium compound resistance transporter SugE"/>
    <property type="match status" value="1"/>
</dbReference>
<evidence type="ECO:0000256" key="6">
    <source>
        <dbReference type="ARBA" id="ARBA00023136"/>
    </source>
</evidence>
<sequence length="104" mass="10788">MAWVWLGVAGSFEIVWAVLLKYTHGFTRLGPSAATLGAMAVSFYCMSRALQVLPMGTVYAVWVGIGAVGTALWGMGVEGDPATATRILCLALILAGVAGLKLAT</sequence>
<name>A0A4R5QAJ9_9PROT</name>
<accession>A0A4R5QAJ9</accession>
<dbReference type="SUPFAM" id="SSF103481">
    <property type="entry name" value="Multidrug resistance efflux transporter EmrE"/>
    <property type="match status" value="1"/>
</dbReference>
<keyword evidence="3" id="KW-1003">Cell membrane</keyword>
<dbReference type="InterPro" id="IPR000390">
    <property type="entry name" value="Small_drug/metabolite_transptr"/>
</dbReference>
<dbReference type="AlphaFoldDB" id="A0A4R5QAJ9"/>
<evidence type="ECO:0000256" key="10">
    <source>
        <dbReference type="SAM" id="Phobius"/>
    </source>
</evidence>
<proteinExistence type="inferred from homology"/>
<protein>
    <recommendedName>
        <fullName evidence="8">Guanidinium exporter</fullName>
    </recommendedName>
</protein>
<evidence type="ECO:0000256" key="7">
    <source>
        <dbReference type="ARBA" id="ARBA00038151"/>
    </source>
</evidence>
<dbReference type="EMBL" id="SMSJ01000052">
    <property type="protein sequence ID" value="TDH59816.1"/>
    <property type="molecule type" value="Genomic_DNA"/>
</dbReference>